<dbReference type="AlphaFoldDB" id="A0A518HM72"/>
<feature type="active site" description="Proton donor/acceptor" evidence="4">
    <location>
        <position position="153"/>
    </location>
</feature>
<evidence type="ECO:0000313" key="7">
    <source>
        <dbReference type="EMBL" id="QDV41945.1"/>
    </source>
</evidence>
<dbReference type="Gene3D" id="3.20.20.70">
    <property type="entry name" value="Aldolase class I"/>
    <property type="match status" value="1"/>
</dbReference>
<accession>A0A518HM72</accession>
<evidence type="ECO:0000256" key="6">
    <source>
        <dbReference type="SAM" id="MobiDB-lite"/>
    </source>
</evidence>
<evidence type="ECO:0000256" key="3">
    <source>
        <dbReference type="PIRNR" id="PIRNR001365"/>
    </source>
</evidence>
<dbReference type="PANTHER" id="PTHR42849">
    <property type="entry name" value="N-ACETYLNEURAMINATE LYASE"/>
    <property type="match status" value="1"/>
</dbReference>
<evidence type="ECO:0000256" key="5">
    <source>
        <dbReference type="PIRSR" id="PIRSR001365-2"/>
    </source>
</evidence>
<feature type="binding site" evidence="5">
    <location>
        <position position="225"/>
    </location>
    <ligand>
        <name>pyruvate</name>
        <dbReference type="ChEBI" id="CHEBI:15361"/>
    </ligand>
</feature>
<evidence type="ECO:0000313" key="8">
    <source>
        <dbReference type="Proteomes" id="UP000319004"/>
    </source>
</evidence>
<protein>
    <submittedName>
        <fullName evidence="7">Putative 2-keto-3-deoxy-galactonate aldolase YagE</fullName>
        <ecNumber evidence="7">4.1.2.-</ecNumber>
    </submittedName>
</protein>
<name>A0A518HM72_9BACT</name>
<organism evidence="7 8">
    <name type="scientific">Stieleria neptunia</name>
    <dbReference type="NCBI Taxonomy" id="2527979"/>
    <lineage>
        <taxon>Bacteria</taxon>
        <taxon>Pseudomonadati</taxon>
        <taxon>Planctomycetota</taxon>
        <taxon>Planctomycetia</taxon>
        <taxon>Pirellulales</taxon>
        <taxon>Pirellulaceae</taxon>
        <taxon>Stieleria</taxon>
    </lineage>
</organism>
<dbReference type="Pfam" id="PF00701">
    <property type="entry name" value="DHDPS"/>
    <property type="match status" value="1"/>
</dbReference>
<feature type="region of interest" description="Disordered" evidence="6">
    <location>
        <begin position="1"/>
        <end position="20"/>
    </location>
</feature>
<dbReference type="SUPFAM" id="SSF51569">
    <property type="entry name" value="Aldolase"/>
    <property type="match status" value="1"/>
</dbReference>
<dbReference type="PANTHER" id="PTHR42849:SF1">
    <property type="entry name" value="N-ACETYLNEURAMINATE LYASE"/>
    <property type="match status" value="1"/>
</dbReference>
<keyword evidence="2" id="KW-0704">Schiff base</keyword>
<dbReference type="PIRSF" id="PIRSF001365">
    <property type="entry name" value="DHDPS"/>
    <property type="match status" value="1"/>
</dbReference>
<dbReference type="OrthoDB" id="9782828at2"/>
<dbReference type="RefSeq" id="WP_145385605.1">
    <property type="nucleotide sequence ID" value="NZ_CP037423.1"/>
</dbReference>
<dbReference type="InterPro" id="IPR002220">
    <property type="entry name" value="DapA-like"/>
</dbReference>
<proteinExistence type="inferred from homology"/>
<dbReference type="EMBL" id="CP037423">
    <property type="protein sequence ID" value="QDV41945.1"/>
    <property type="molecule type" value="Genomic_DNA"/>
</dbReference>
<feature type="binding site" evidence="5">
    <location>
        <position position="65"/>
    </location>
    <ligand>
        <name>pyruvate</name>
        <dbReference type="ChEBI" id="CHEBI:15361"/>
    </ligand>
</feature>
<dbReference type="InterPro" id="IPR020625">
    <property type="entry name" value="Schiff_base-form_aldolases_AS"/>
</dbReference>
<comment type="similarity">
    <text evidence="3">Belongs to the DapA family.</text>
</comment>
<dbReference type="GO" id="GO:0005829">
    <property type="term" value="C:cytosol"/>
    <property type="evidence" value="ECO:0007669"/>
    <property type="project" value="TreeGrafter"/>
</dbReference>
<evidence type="ECO:0000256" key="1">
    <source>
        <dbReference type="ARBA" id="ARBA00023239"/>
    </source>
</evidence>
<dbReference type="InterPro" id="IPR013785">
    <property type="entry name" value="Aldolase_TIM"/>
</dbReference>
<evidence type="ECO:0000256" key="2">
    <source>
        <dbReference type="ARBA" id="ARBA00023270"/>
    </source>
</evidence>
<dbReference type="GO" id="GO:0008747">
    <property type="term" value="F:N-acetylneuraminate lyase activity"/>
    <property type="evidence" value="ECO:0007669"/>
    <property type="project" value="TreeGrafter"/>
</dbReference>
<dbReference type="EC" id="4.1.2.-" evidence="7"/>
<keyword evidence="1 3" id="KW-0456">Lyase</keyword>
<dbReference type="PROSITE" id="PS00666">
    <property type="entry name" value="DHDPS_2"/>
    <property type="match status" value="1"/>
</dbReference>
<dbReference type="Proteomes" id="UP000319004">
    <property type="component" value="Chromosome"/>
</dbReference>
<reference evidence="7 8" key="1">
    <citation type="submission" date="2019-03" db="EMBL/GenBank/DDBJ databases">
        <title>Deep-cultivation of Planctomycetes and their phenomic and genomic characterization uncovers novel biology.</title>
        <authorList>
            <person name="Wiegand S."/>
            <person name="Jogler M."/>
            <person name="Boedeker C."/>
            <person name="Pinto D."/>
            <person name="Vollmers J."/>
            <person name="Rivas-Marin E."/>
            <person name="Kohn T."/>
            <person name="Peeters S.H."/>
            <person name="Heuer A."/>
            <person name="Rast P."/>
            <person name="Oberbeckmann S."/>
            <person name="Bunk B."/>
            <person name="Jeske O."/>
            <person name="Meyerdierks A."/>
            <person name="Storesund J.E."/>
            <person name="Kallscheuer N."/>
            <person name="Luecker S."/>
            <person name="Lage O.M."/>
            <person name="Pohl T."/>
            <person name="Merkel B.J."/>
            <person name="Hornburger P."/>
            <person name="Mueller R.-W."/>
            <person name="Bruemmer F."/>
            <person name="Labrenz M."/>
            <person name="Spormann A.M."/>
            <person name="Op den Camp H."/>
            <person name="Overmann J."/>
            <person name="Amann R."/>
            <person name="Jetten M.S.M."/>
            <person name="Mascher T."/>
            <person name="Medema M.H."/>
            <person name="Devos D.P."/>
            <person name="Kaster A.-K."/>
            <person name="Ovreas L."/>
            <person name="Rohde M."/>
            <person name="Galperin M.Y."/>
            <person name="Jogler C."/>
        </authorList>
    </citation>
    <scope>NUCLEOTIDE SEQUENCE [LARGE SCALE GENOMIC DNA]</scope>
    <source>
        <strain evidence="7 8">Enr13</strain>
    </source>
</reference>
<dbReference type="PRINTS" id="PR00146">
    <property type="entry name" value="DHPICSNTHASE"/>
</dbReference>
<feature type="active site" description="Schiff-base intermediate with substrate" evidence="4">
    <location>
        <position position="181"/>
    </location>
</feature>
<evidence type="ECO:0000256" key="4">
    <source>
        <dbReference type="PIRSR" id="PIRSR001365-1"/>
    </source>
</evidence>
<dbReference type="SMART" id="SM01130">
    <property type="entry name" value="DHDPS"/>
    <property type="match status" value="1"/>
</dbReference>
<gene>
    <name evidence="7" type="primary">yagE</name>
    <name evidence="7" type="ORF">Enr13x_17880</name>
</gene>
<dbReference type="CDD" id="cd00408">
    <property type="entry name" value="DHDPS-like"/>
    <property type="match status" value="1"/>
</dbReference>
<dbReference type="KEGG" id="snep:Enr13x_17880"/>
<dbReference type="GO" id="GO:0019262">
    <property type="term" value="P:N-acetylneuraminate catabolic process"/>
    <property type="evidence" value="ECO:0007669"/>
    <property type="project" value="TreeGrafter"/>
</dbReference>
<sequence>MGSAVTNEASGQRVPPSSPISLQGIVPPLVTPLADRDELDHAGLQRLLDHVIEGGVAAVFILGTTGEAPSLSYRLRREMIAESVRIVGGRVPVLVGVTDTAYVETVNLAEYAAECGADAAVLTTPYYFPAGQTELTRYVQSITPKIPLPLMLYNMPGLTKVWFEIETLKQLSEIPSIIGVKDSSGDLEYFERLCQLKSIRTDWQVLIGPEALLPQAMALGGDGGVNGGANVMPSVFVDCYKALVAGDTEAVDAVLATILKFQEIYEIGKYASRHIKATKSALSLIGICEDLPADPFNRFLAPQREQVAEVLREIGVLGKGK</sequence>
<feature type="compositionally biased region" description="Polar residues" evidence="6">
    <location>
        <begin position="1"/>
        <end position="10"/>
    </location>
</feature>
<keyword evidence="8" id="KW-1185">Reference proteome</keyword>